<evidence type="ECO:0000256" key="7">
    <source>
        <dbReference type="ARBA" id="ARBA00022692"/>
    </source>
</evidence>
<dbReference type="Gene3D" id="6.10.340.10">
    <property type="match status" value="1"/>
</dbReference>
<evidence type="ECO:0000256" key="6">
    <source>
        <dbReference type="ARBA" id="ARBA00022679"/>
    </source>
</evidence>
<keyword evidence="13 15" id="KW-0472">Membrane</keyword>
<dbReference type="Pfam" id="PF02518">
    <property type="entry name" value="HATPase_c"/>
    <property type="match status" value="1"/>
</dbReference>
<dbReference type="SMART" id="SM00388">
    <property type="entry name" value="HisKA"/>
    <property type="match status" value="1"/>
</dbReference>
<comment type="catalytic activity">
    <reaction evidence="1">
        <text>ATP + protein L-histidine = ADP + protein N-phospho-L-histidine.</text>
        <dbReference type="EC" id="2.7.13.3"/>
    </reaction>
</comment>
<gene>
    <name evidence="18" type="ORF">ACFSB2_24290</name>
</gene>
<dbReference type="GO" id="GO:0016301">
    <property type="term" value="F:kinase activity"/>
    <property type="evidence" value="ECO:0007669"/>
    <property type="project" value="UniProtKB-KW"/>
</dbReference>
<evidence type="ECO:0000313" key="18">
    <source>
        <dbReference type="EMBL" id="MFD1677787.1"/>
    </source>
</evidence>
<evidence type="ECO:0000256" key="3">
    <source>
        <dbReference type="ARBA" id="ARBA00012438"/>
    </source>
</evidence>
<keyword evidence="10" id="KW-0067">ATP-binding</keyword>
<evidence type="ECO:0000256" key="1">
    <source>
        <dbReference type="ARBA" id="ARBA00000085"/>
    </source>
</evidence>
<dbReference type="EC" id="2.7.13.3" evidence="3"/>
<dbReference type="CDD" id="cd00082">
    <property type="entry name" value="HisKA"/>
    <property type="match status" value="1"/>
</dbReference>
<evidence type="ECO:0000256" key="13">
    <source>
        <dbReference type="ARBA" id="ARBA00023136"/>
    </source>
</evidence>
<feature type="domain" description="HAMP" evidence="17">
    <location>
        <begin position="190"/>
        <end position="242"/>
    </location>
</feature>
<evidence type="ECO:0000256" key="10">
    <source>
        <dbReference type="ARBA" id="ARBA00022840"/>
    </source>
</evidence>
<feature type="coiled-coil region" evidence="14">
    <location>
        <begin position="227"/>
        <end position="261"/>
    </location>
</feature>
<comment type="caution">
    <text evidence="18">The sequence shown here is derived from an EMBL/GenBank/DDBJ whole genome shotgun (WGS) entry which is preliminary data.</text>
</comment>
<dbReference type="InterPro" id="IPR003661">
    <property type="entry name" value="HisK_dim/P_dom"/>
</dbReference>
<dbReference type="SMART" id="SM00304">
    <property type="entry name" value="HAMP"/>
    <property type="match status" value="1"/>
</dbReference>
<dbReference type="EMBL" id="JBHUCX010000099">
    <property type="protein sequence ID" value="MFD1677787.1"/>
    <property type="molecule type" value="Genomic_DNA"/>
</dbReference>
<dbReference type="Gene3D" id="3.30.565.10">
    <property type="entry name" value="Histidine kinase-like ATPase, C-terminal domain"/>
    <property type="match status" value="1"/>
</dbReference>
<dbReference type="RefSeq" id="WP_377945700.1">
    <property type="nucleotide sequence ID" value="NZ_JBHUCX010000099.1"/>
</dbReference>
<organism evidence="18 19">
    <name type="scientific">Alicyclobacillus fodiniaquatilis</name>
    <dbReference type="NCBI Taxonomy" id="1661150"/>
    <lineage>
        <taxon>Bacteria</taxon>
        <taxon>Bacillati</taxon>
        <taxon>Bacillota</taxon>
        <taxon>Bacilli</taxon>
        <taxon>Bacillales</taxon>
        <taxon>Alicyclobacillaceae</taxon>
        <taxon>Alicyclobacillus</taxon>
    </lineage>
</organism>
<dbReference type="Pfam" id="PF00672">
    <property type="entry name" value="HAMP"/>
    <property type="match status" value="1"/>
</dbReference>
<dbReference type="CDD" id="cd06225">
    <property type="entry name" value="HAMP"/>
    <property type="match status" value="1"/>
</dbReference>
<evidence type="ECO:0000256" key="11">
    <source>
        <dbReference type="ARBA" id="ARBA00022989"/>
    </source>
</evidence>
<keyword evidence="6" id="KW-0808">Transferase</keyword>
<keyword evidence="4" id="KW-1003">Cell membrane</keyword>
<dbReference type="PROSITE" id="PS50885">
    <property type="entry name" value="HAMP"/>
    <property type="match status" value="1"/>
</dbReference>
<keyword evidence="14" id="KW-0175">Coiled coil</keyword>
<keyword evidence="9 18" id="KW-0418">Kinase</keyword>
<evidence type="ECO:0000256" key="5">
    <source>
        <dbReference type="ARBA" id="ARBA00022553"/>
    </source>
</evidence>
<evidence type="ECO:0000256" key="2">
    <source>
        <dbReference type="ARBA" id="ARBA00004651"/>
    </source>
</evidence>
<keyword evidence="8" id="KW-0547">Nucleotide-binding</keyword>
<dbReference type="InterPro" id="IPR036097">
    <property type="entry name" value="HisK_dim/P_sf"/>
</dbReference>
<name>A0ABW4JNJ0_9BACL</name>
<dbReference type="InterPro" id="IPR036890">
    <property type="entry name" value="HATPase_C_sf"/>
</dbReference>
<dbReference type="Gene3D" id="1.10.287.130">
    <property type="match status" value="1"/>
</dbReference>
<feature type="transmembrane region" description="Helical" evidence="15">
    <location>
        <begin position="169"/>
        <end position="189"/>
    </location>
</feature>
<dbReference type="SUPFAM" id="SSF47384">
    <property type="entry name" value="Homodimeric domain of signal transducing histidine kinase"/>
    <property type="match status" value="1"/>
</dbReference>
<dbReference type="PANTHER" id="PTHR45528:SF1">
    <property type="entry name" value="SENSOR HISTIDINE KINASE CPXA"/>
    <property type="match status" value="1"/>
</dbReference>
<dbReference type="PROSITE" id="PS50109">
    <property type="entry name" value="HIS_KIN"/>
    <property type="match status" value="1"/>
</dbReference>
<dbReference type="Proteomes" id="UP001597079">
    <property type="component" value="Unassembled WGS sequence"/>
</dbReference>
<protein>
    <recommendedName>
        <fullName evidence="3">histidine kinase</fullName>
        <ecNumber evidence="3">2.7.13.3</ecNumber>
    </recommendedName>
</protein>
<dbReference type="PANTHER" id="PTHR45528">
    <property type="entry name" value="SENSOR HISTIDINE KINASE CPXA"/>
    <property type="match status" value="1"/>
</dbReference>
<evidence type="ECO:0000256" key="15">
    <source>
        <dbReference type="SAM" id="Phobius"/>
    </source>
</evidence>
<dbReference type="SUPFAM" id="SSF55874">
    <property type="entry name" value="ATPase domain of HSP90 chaperone/DNA topoisomerase II/histidine kinase"/>
    <property type="match status" value="1"/>
</dbReference>
<proteinExistence type="predicted"/>
<evidence type="ECO:0000256" key="4">
    <source>
        <dbReference type="ARBA" id="ARBA00022475"/>
    </source>
</evidence>
<evidence type="ECO:0000256" key="14">
    <source>
        <dbReference type="SAM" id="Coils"/>
    </source>
</evidence>
<sequence>MKFWQKSFLAILVLFVVSINICLYLTSKYSFSLNAQQERERAIGEYQFISNGMFESMSSLNYRQQGIPTVSSVDSLMSTFAAYYTKQNVYLELTQSSKLLFSNVPAAVKASLNATKLPKSGYTMRIFARSGTHYLCIVGPISGLNGNYTLAYVSNLSDLYNSHARLTRYLIFVSAVIETLLALTLLLILRKLTHPIRLMQKATRKIAGGVYGERIRISGKDEFHDLAENFNLMAVSIQEKIDELDRNVQEKQGLIDNLAHELRTPLTAIRGHAEYLLSAHTNEQNRAKAAGYIFSATDRMQDLVHKILDLALIRNSKLDLQEIQPSELLSQVESLTAPKLREKHIKLEARCALENRLTGDSILLQSLLINLIDNAAKASRPNSMITLSAYFDSAPILEVRDFGCGMDKEQLSLIFEPFYRVDKARSRSSGGVGLGLSLCREIANLHHAQLRIHSQLGKETTVQIVFTTPLQPPDNFITSADI</sequence>
<dbReference type="PRINTS" id="PR00344">
    <property type="entry name" value="BCTRLSENSOR"/>
</dbReference>
<keyword evidence="19" id="KW-1185">Reference proteome</keyword>
<dbReference type="CDD" id="cd00075">
    <property type="entry name" value="HATPase"/>
    <property type="match status" value="1"/>
</dbReference>
<dbReference type="SMART" id="SM00387">
    <property type="entry name" value="HATPase_c"/>
    <property type="match status" value="1"/>
</dbReference>
<evidence type="ECO:0000256" key="9">
    <source>
        <dbReference type="ARBA" id="ARBA00022777"/>
    </source>
</evidence>
<evidence type="ECO:0000259" key="16">
    <source>
        <dbReference type="PROSITE" id="PS50109"/>
    </source>
</evidence>
<evidence type="ECO:0000259" key="17">
    <source>
        <dbReference type="PROSITE" id="PS50885"/>
    </source>
</evidence>
<keyword evidence="7 15" id="KW-0812">Transmembrane</keyword>
<dbReference type="InterPro" id="IPR003660">
    <property type="entry name" value="HAMP_dom"/>
</dbReference>
<dbReference type="InterPro" id="IPR005467">
    <property type="entry name" value="His_kinase_dom"/>
</dbReference>
<evidence type="ECO:0000256" key="12">
    <source>
        <dbReference type="ARBA" id="ARBA00023012"/>
    </source>
</evidence>
<accession>A0ABW4JNJ0</accession>
<dbReference type="Pfam" id="PF00512">
    <property type="entry name" value="HisKA"/>
    <property type="match status" value="1"/>
</dbReference>
<evidence type="ECO:0000313" key="19">
    <source>
        <dbReference type="Proteomes" id="UP001597079"/>
    </source>
</evidence>
<dbReference type="InterPro" id="IPR004358">
    <property type="entry name" value="Sig_transdc_His_kin-like_C"/>
</dbReference>
<keyword evidence="11 15" id="KW-1133">Transmembrane helix</keyword>
<keyword evidence="12" id="KW-0902">Two-component regulatory system</keyword>
<dbReference type="InterPro" id="IPR003594">
    <property type="entry name" value="HATPase_dom"/>
</dbReference>
<feature type="transmembrane region" description="Helical" evidence="15">
    <location>
        <begin position="7"/>
        <end position="26"/>
    </location>
</feature>
<dbReference type="InterPro" id="IPR050398">
    <property type="entry name" value="HssS/ArlS-like"/>
</dbReference>
<dbReference type="SUPFAM" id="SSF158472">
    <property type="entry name" value="HAMP domain-like"/>
    <property type="match status" value="1"/>
</dbReference>
<feature type="domain" description="Histidine kinase" evidence="16">
    <location>
        <begin position="257"/>
        <end position="470"/>
    </location>
</feature>
<comment type="subcellular location">
    <subcellularLocation>
        <location evidence="2">Cell membrane</location>
        <topology evidence="2">Multi-pass membrane protein</topology>
    </subcellularLocation>
</comment>
<evidence type="ECO:0000256" key="8">
    <source>
        <dbReference type="ARBA" id="ARBA00022741"/>
    </source>
</evidence>
<reference evidence="19" key="1">
    <citation type="journal article" date="2019" name="Int. J. Syst. Evol. Microbiol.">
        <title>The Global Catalogue of Microorganisms (GCM) 10K type strain sequencing project: providing services to taxonomists for standard genome sequencing and annotation.</title>
        <authorList>
            <consortium name="The Broad Institute Genomics Platform"/>
            <consortium name="The Broad Institute Genome Sequencing Center for Infectious Disease"/>
            <person name="Wu L."/>
            <person name="Ma J."/>
        </authorList>
    </citation>
    <scope>NUCLEOTIDE SEQUENCE [LARGE SCALE GENOMIC DNA]</scope>
    <source>
        <strain evidence="19">CGMCC 1.12286</strain>
    </source>
</reference>
<keyword evidence="5" id="KW-0597">Phosphoprotein</keyword>